<name>A0A0A8ZIH9_ARUDO</name>
<dbReference type="EMBL" id="GBRH01260387">
    <property type="protein sequence ID" value="JAD37508.1"/>
    <property type="molecule type" value="Transcribed_RNA"/>
</dbReference>
<dbReference type="AlphaFoldDB" id="A0A0A8ZIH9"/>
<protein>
    <submittedName>
        <fullName evidence="1">Uncharacterized protein</fullName>
    </submittedName>
</protein>
<evidence type="ECO:0000313" key="1">
    <source>
        <dbReference type="EMBL" id="JAD37508.1"/>
    </source>
</evidence>
<proteinExistence type="predicted"/>
<reference evidence="1" key="1">
    <citation type="submission" date="2014-09" db="EMBL/GenBank/DDBJ databases">
        <authorList>
            <person name="Magalhaes I.L.F."/>
            <person name="Oliveira U."/>
            <person name="Santos F.R."/>
            <person name="Vidigal T.H.D.A."/>
            <person name="Brescovit A.D."/>
            <person name="Santos A.J."/>
        </authorList>
    </citation>
    <scope>NUCLEOTIDE SEQUENCE</scope>
    <source>
        <tissue evidence="1">Shoot tissue taken approximately 20 cm above the soil surface</tissue>
    </source>
</reference>
<reference evidence="1" key="2">
    <citation type="journal article" date="2015" name="Data Brief">
        <title>Shoot transcriptome of the giant reed, Arundo donax.</title>
        <authorList>
            <person name="Barrero R.A."/>
            <person name="Guerrero F.D."/>
            <person name="Moolhuijzen P."/>
            <person name="Goolsby J.A."/>
            <person name="Tidwell J."/>
            <person name="Bellgard S.E."/>
            <person name="Bellgard M.I."/>
        </authorList>
    </citation>
    <scope>NUCLEOTIDE SEQUENCE</scope>
    <source>
        <tissue evidence="1">Shoot tissue taken approximately 20 cm above the soil surface</tissue>
    </source>
</reference>
<accession>A0A0A8ZIH9</accession>
<organism evidence="1">
    <name type="scientific">Arundo donax</name>
    <name type="common">Giant reed</name>
    <name type="synonym">Donax arundinaceus</name>
    <dbReference type="NCBI Taxonomy" id="35708"/>
    <lineage>
        <taxon>Eukaryota</taxon>
        <taxon>Viridiplantae</taxon>
        <taxon>Streptophyta</taxon>
        <taxon>Embryophyta</taxon>
        <taxon>Tracheophyta</taxon>
        <taxon>Spermatophyta</taxon>
        <taxon>Magnoliopsida</taxon>
        <taxon>Liliopsida</taxon>
        <taxon>Poales</taxon>
        <taxon>Poaceae</taxon>
        <taxon>PACMAD clade</taxon>
        <taxon>Arundinoideae</taxon>
        <taxon>Arundineae</taxon>
        <taxon>Arundo</taxon>
    </lineage>
</organism>
<sequence length="45" mass="5042">MGKTSATFDCDKSMWFTVRYAHKLVAKRKATSLALIQGATLLFFS</sequence>